<dbReference type="STRING" id="363253.LI0495"/>
<gene>
    <name evidence="1" type="ordered locus">LI0495</name>
</gene>
<dbReference type="EMBL" id="AM180252">
    <property type="protein sequence ID" value="CAJ54549.1"/>
    <property type="molecule type" value="Genomic_DNA"/>
</dbReference>
<reference evidence="1 2" key="1">
    <citation type="submission" date="2005-11" db="EMBL/GenBank/DDBJ databases">
        <title>The complete genome sequence of Lawsonia intracellularis: the causative agent of proliferative enteropathy.</title>
        <authorList>
            <person name="Kaur K."/>
            <person name="Zhang Q."/>
            <person name="Beckler D."/>
            <person name="Munir S."/>
            <person name="Li L."/>
            <person name="Kinsley K."/>
            <person name="Herron L."/>
            <person name="Peterson A."/>
            <person name="May B."/>
            <person name="Singh S."/>
            <person name="Gebhart C."/>
            <person name="Kapur V."/>
        </authorList>
    </citation>
    <scope>NUCLEOTIDE SEQUENCE [LARGE SCALE GENOMIC DNA]</scope>
    <source>
        <strain evidence="1 2">PHE/MN1-00</strain>
    </source>
</reference>
<dbReference type="PANTHER" id="PTHR12526:SF630">
    <property type="entry name" value="GLYCOSYLTRANSFERASE"/>
    <property type="match status" value="1"/>
</dbReference>
<protein>
    <submittedName>
        <fullName evidence="1">Glycosyltransferase</fullName>
    </submittedName>
</protein>
<dbReference type="RefSeq" id="WP_011526579.1">
    <property type="nucleotide sequence ID" value="NC_008011.1"/>
</dbReference>
<dbReference type="Gene3D" id="3.40.50.2000">
    <property type="entry name" value="Glycogen Phosphorylase B"/>
    <property type="match status" value="2"/>
</dbReference>
<keyword evidence="2" id="KW-1185">Reference proteome</keyword>
<dbReference type="OrthoDB" id="9767517at2"/>
<evidence type="ECO:0000313" key="1">
    <source>
        <dbReference type="EMBL" id="CAJ54549.1"/>
    </source>
</evidence>
<dbReference type="SUPFAM" id="SSF53756">
    <property type="entry name" value="UDP-Glycosyltransferase/glycogen phosphorylase"/>
    <property type="match status" value="1"/>
</dbReference>
<proteinExistence type="predicted"/>
<dbReference type="AlphaFoldDB" id="Q1MR27"/>
<sequence>MKIQYSSISKSSLRRVLHVTPSLSLGGTEKTAQLFATYLNKKYFNVAVWSPSSGPRADILKNAGIPVWINIPLEAVLYRFKPHIVHLHRAGWPEPKLMRAFRGTHWFHHGVKLPKIIETNVFGRHDPSHSGRIIDKTLFVSHFCAERFSNAYKEKVPSNRYNVLYNPVDVMFIAKHTTPPEKKNFRNAVIGRLSRADKGKWSISFGLHIIPTIISQIPDLQYYIVGGIQEAYDFVTTQNLSNNISFLPEITTELELANYLDKLSIFVHANDTGESFGLSIAEAMSAGLPIVTHPCLNFKDNAQTELVEHGVTGLIATTPKEYADFIIMLLKNPDIAQRMGIAGQKKAFQLFDVSLLTHKLEHIYHNLCPPNLACAIPS</sequence>
<dbReference type="Pfam" id="PF13692">
    <property type="entry name" value="Glyco_trans_1_4"/>
    <property type="match status" value="1"/>
</dbReference>
<dbReference type="Proteomes" id="UP000002430">
    <property type="component" value="Chromosome"/>
</dbReference>
<name>Q1MR27_LAWIP</name>
<dbReference type="CAZy" id="GT4">
    <property type="family name" value="Glycosyltransferase Family 4"/>
</dbReference>
<dbReference type="CDD" id="cd03801">
    <property type="entry name" value="GT4_PimA-like"/>
    <property type="match status" value="1"/>
</dbReference>
<evidence type="ECO:0000313" key="2">
    <source>
        <dbReference type="Proteomes" id="UP000002430"/>
    </source>
</evidence>
<organism evidence="1 2">
    <name type="scientific">Lawsonia intracellularis (strain PHE/MN1-00)</name>
    <dbReference type="NCBI Taxonomy" id="363253"/>
    <lineage>
        <taxon>Bacteria</taxon>
        <taxon>Pseudomonadati</taxon>
        <taxon>Thermodesulfobacteriota</taxon>
        <taxon>Desulfovibrionia</taxon>
        <taxon>Desulfovibrionales</taxon>
        <taxon>Desulfovibrionaceae</taxon>
        <taxon>Lawsonia</taxon>
    </lineage>
</organism>
<dbReference type="KEGG" id="lip:LI0495"/>
<dbReference type="HOGENOM" id="CLU_775500_0_0_7"/>
<accession>Q1MR27</accession>
<dbReference type="eggNOG" id="COG0438">
    <property type="taxonomic scope" value="Bacteria"/>
</dbReference>
<dbReference type="PANTHER" id="PTHR12526">
    <property type="entry name" value="GLYCOSYLTRANSFERASE"/>
    <property type="match status" value="1"/>
</dbReference>